<keyword evidence="7" id="KW-0614">Plasmid</keyword>
<dbReference type="Pfam" id="PF13411">
    <property type="entry name" value="MerR_1"/>
    <property type="match status" value="1"/>
</dbReference>
<gene>
    <name evidence="7" type="ORF">AB0763_16415</name>
</gene>
<accession>A0AB39HED3</accession>
<dbReference type="SMART" id="SM00422">
    <property type="entry name" value="HTH_MERR"/>
    <property type="match status" value="1"/>
</dbReference>
<evidence type="ECO:0000259" key="6">
    <source>
        <dbReference type="PROSITE" id="PS50937"/>
    </source>
</evidence>
<sequence length="151" mass="16957">MNENNPITIGVLAKAANVGVETIRFYERKGIIEQPPKIGGFRHYRDEDIRVVRLVKKLQAVGFSLDEIKDFLVFDHCCSQSRSVVKHKSLAKIEEIKTQISELETTIKALEMFSNACGSSKSAEIGCHLLDCFENHWQCCNDDSTPNLAGE</sequence>
<dbReference type="InterPro" id="IPR000551">
    <property type="entry name" value="MerR-type_HTH_dom"/>
</dbReference>
<evidence type="ECO:0000256" key="1">
    <source>
        <dbReference type="ARBA" id="ARBA00022491"/>
    </source>
</evidence>
<evidence type="ECO:0000313" key="7">
    <source>
        <dbReference type="EMBL" id="XDK26621.1"/>
    </source>
</evidence>
<evidence type="ECO:0000256" key="4">
    <source>
        <dbReference type="ARBA" id="ARBA00023163"/>
    </source>
</evidence>
<protein>
    <submittedName>
        <fullName evidence="7">MerR family transcriptional regulator</fullName>
    </submittedName>
</protein>
<name>A0AB39HED3_9VIBR</name>
<dbReference type="PANTHER" id="PTHR30204:SF69">
    <property type="entry name" value="MERR-FAMILY TRANSCRIPTIONAL REGULATOR"/>
    <property type="match status" value="1"/>
</dbReference>
<dbReference type="InterPro" id="IPR047057">
    <property type="entry name" value="MerR_fam"/>
</dbReference>
<dbReference type="InterPro" id="IPR009061">
    <property type="entry name" value="DNA-bd_dom_put_sf"/>
</dbReference>
<keyword evidence="1" id="KW-0678">Repressor</keyword>
<reference evidence="7" key="1">
    <citation type="submission" date="2024-07" db="EMBL/GenBank/DDBJ databases">
        <title>Genome Analysis of a Potential Novel Vibrio Species Secreting pH- and Thermo-stable Alginate Lyase and its Application in Producing Alginate Oligosaccharides.</title>
        <authorList>
            <person name="Huang H."/>
            <person name="Bao K."/>
        </authorList>
    </citation>
    <scope>NUCLEOTIDE SEQUENCE</scope>
    <source>
        <strain evidence="7">HB236076</strain>
        <plasmid evidence="7">p-HB236076</plasmid>
    </source>
</reference>
<dbReference type="RefSeq" id="WP_306099527.1">
    <property type="nucleotide sequence ID" value="NZ_CP162602.1"/>
</dbReference>
<keyword evidence="5" id="KW-0175">Coiled coil</keyword>
<proteinExistence type="predicted"/>
<dbReference type="AlphaFoldDB" id="A0AB39HED3"/>
<dbReference type="EMBL" id="CP162602">
    <property type="protein sequence ID" value="XDK26621.1"/>
    <property type="molecule type" value="Genomic_DNA"/>
</dbReference>
<feature type="coiled-coil region" evidence="5">
    <location>
        <begin position="86"/>
        <end position="113"/>
    </location>
</feature>
<evidence type="ECO:0000256" key="5">
    <source>
        <dbReference type="SAM" id="Coils"/>
    </source>
</evidence>
<evidence type="ECO:0000256" key="3">
    <source>
        <dbReference type="ARBA" id="ARBA00023125"/>
    </source>
</evidence>
<dbReference type="Gene3D" id="1.10.1660.10">
    <property type="match status" value="1"/>
</dbReference>
<dbReference type="PROSITE" id="PS50937">
    <property type="entry name" value="HTH_MERR_2"/>
    <property type="match status" value="1"/>
</dbReference>
<keyword evidence="2" id="KW-0805">Transcription regulation</keyword>
<keyword evidence="3" id="KW-0238">DNA-binding</keyword>
<dbReference type="KEGG" id="vih:AB0763_16415"/>
<dbReference type="PRINTS" id="PR00040">
    <property type="entry name" value="HTHMERR"/>
</dbReference>
<feature type="domain" description="HTH merR-type" evidence="6">
    <location>
        <begin position="6"/>
        <end position="74"/>
    </location>
</feature>
<geneLocation type="plasmid" evidence="7">
    <name>p-HB236076</name>
</geneLocation>
<dbReference type="PANTHER" id="PTHR30204">
    <property type="entry name" value="REDOX-CYCLING DRUG-SENSING TRANSCRIPTIONAL ACTIVATOR SOXR"/>
    <property type="match status" value="1"/>
</dbReference>
<evidence type="ECO:0000256" key="2">
    <source>
        <dbReference type="ARBA" id="ARBA00023015"/>
    </source>
</evidence>
<keyword evidence="4" id="KW-0804">Transcription</keyword>
<dbReference type="GO" id="GO:0003700">
    <property type="term" value="F:DNA-binding transcription factor activity"/>
    <property type="evidence" value="ECO:0007669"/>
    <property type="project" value="InterPro"/>
</dbReference>
<organism evidence="7">
    <name type="scientific">Vibrio sp. HB236076</name>
    <dbReference type="NCBI Taxonomy" id="3232307"/>
    <lineage>
        <taxon>Bacteria</taxon>
        <taxon>Pseudomonadati</taxon>
        <taxon>Pseudomonadota</taxon>
        <taxon>Gammaproteobacteria</taxon>
        <taxon>Vibrionales</taxon>
        <taxon>Vibrionaceae</taxon>
        <taxon>Vibrio</taxon>
    </lineage>
</organism>
<dbReference type="GO" id="GO:0003677">
    <property type="term" value="F:DNA binding"/>
    <property type="evidence" value="ECO:0007669"/>
    <property type="project" value="UniProtKB-KW"/>
</dbReference>
<dbReference type="SUPFAM" id="SSF46955">
    <property type="entry name" value="Putative DNA-binding domain"/>
    <property type="match status" value="1"/>
</dbReference>